<feature type="domain" description="Plastocyanin-like" evidence="3">
    <location>
        <begin position="179"/>
        <end position="370"/>
    </location>
</feature>
<gene>
    <name evidence="6" type="ORF">CVIRNUC_008196</name>
</gene>
<evidence type="ECO:0000313" key="7">
    <source>
        <dbReference type="Proteomes" id="UP001314263"/>
    </source>
</evidence>
<evidence type="ECO:0000256" key="1">
    <source>
        <dbReference type="ARBA" id="ARBA00010609"/>
    </source>
</evidence>
<dbReference type="Pfam" id="PF07732">
    <property type="entry name" value="Cu-oxidase_3"/>
    <property type="match status" value="1"/>
</dbReference>
<proteinExistence type="inferred from homology"/>
<dbReference type="EMBL" id="CAUYUE010000011">
    <property type="protein sequence ID" value="CAK0784991.1"/>
    <property type="molecule type" value="Genomic_DNA"/>
</dbReference>
<dbReference type="InterPro" id="IPR045087">
    <property type="entry name" value="Cu-oxidase_fam"/>
</dbReference>
<dbReference type="Pfam" id="PF00394">
    <property type="entry name" value="Cu-oxidase"/>
    <property type="match status" value="1"/>
</dbReference>
<feature type="chain" id="PRO_5043550273" description="Laccase" evidence="2">
    <location>
        <begin position="28"/>
        <end position="682"/>
    </location>
</feature>
<dbReference type="PANTHER" id="PTHR11709:SF511">
    <property type="entry name" value="LACCASE"/>
    <property type="match status" value="1"/>
</dbReference>
<sequence>MINIIPRQLDAVAVAIVSCIVIATCSAATPAPTLGPATTHYDFNVSVAQRAPDCFEKGVLVVNGEFNKLIEVVQGNVLEVVVYNNLPVDWPLVSEGISIHWHGFSMNGAPWYDGVGYLAQCPIKAGANFTYRFQVNEEPGTYFWHGHAGMEKVDSFFGPLIVHSPPGAPAPAQYDEERILLLSDNYHAESAPLTFALNRPFDSNKVTNTSGAWDWVGVPQSTLLNGHGFYGDCGLLAGSNTAIPPKCNVSLQWVPPGRSSVQPFASPKNPGCSRYNMTVEAGKRYRIRMINAGSLLFYTVCFDKHNVTIIAADAYPTNPLPVTCVDINLGQRYDVLLHANQPPRNYWISALAQNATRTGSPGGYGVLRYADAPSALPSEPIMQPESIPAWTFGVVHAITTLDALLNPQTIPLGTVLPKNESSLRPPNRTHVLNVNLTQPLLPSGQLRWALNNVATYGTPTCLPTLGQLQSDPSFMSRMARETRSDNSTNVDMMQSGSADRVALYLDDGSPAPSYPVAGQRFMPLRTGDVVDVGIQNMAANANGGDYRGGGVGANRTAQEQHPFHMHGHHFWVLGYGLGSFNASTNSSSLNYINPAFRDSFTIFKNGWTVIRFKADNPGVWILHCHTDWHLFMGQKMYFSTSPEAAAPPPKDLPQCSSSCMYNFGAFTPNFVQSRWGSSGFSV</sequence>
<comment type="similarity">
    <text evidence="1">Belongs to the multicopper oxidase family.</text>
</comment>
<evidence type="ECO:0008006" key="8">
    <source>
        <dbReference type="Google" id="ProtNLM"/>
    </source>
</evidence>
<dbReference type="Proteomes" id="UP001314263">
    <property type="component" value="Unassembled WGS sequence"/>
</dbReference>
<protein>
    <recommendedName>
        <fullName evidence="8">Laccase</fullName>
    </recommendedName>
</protein>
<keyword evidence="7" id="KW-1185">Reference proteome</keyword>
<name>A0AAV1IDW7_9CHLO</name>
<dbReference type="PANTHER" id="PTHR11709">
    <property type="entry name" value="MULTI-COPPER OXIDASE"/>
    <property type="match status" value="1"/>
</dbReference>
<evidence type="ECO:0000259" key="3">
    <source>
        <dbReference type="Pfam" id="PF00394"/>
    </source>
</evidence>
<dbReference type="InterPro" id="IPR008972">
    <property type="entry name" value="Cupredoxin"/>
</dbReference>
<organism evidence="6 7">
    <name type="scientific">Coccomyxa viridis</name>
    <dbReference type="NCBI Taxonomy" id="1274662"/>
    <lineage>
        <taxon>Eukaryota</taxon>
        <taxon>Viridiplantae</taxon>
        <taxon>Chlorophyta</taxon>
        <taxon>core chlorophytes</taxon>
        <taxon>Trebouxiophyceae</taxon>
        <taxon>Trebouxiophyceae incertae sedis</taxon>
        <taxon>Coccomyxaceae</taxon>
        <taxon>Coccomyxa</taxon>
    </lineage>
</organism>
<dbReference type="CDD" id="cd04205">
    <property type="entry name" value="CuRO_2_LCC_like"/>
    <property type="match status" value="1"/>
</dbReference>
<dbReference type="Pfam" id="PF07731">
    <property type="entry name" value="Cu-oxidase_2"/>
    <property type="match status" value="1"/>
</dbReference>
<dbReference type="AlphaFoldDB" id="A0AAV1IDW7"/>
<comment type="caution">
    <text evidence="6">The sequence shown here is derived from an EMBL/GenBank/DDBJ whole genome shotgun (WGS) entry which is preliminary data.</text>
</comment>
<dbReference type="CDD" id="cd04206">
    <property type="entry name" value="CuRO_1_LCC_like"/>
    <property type="match status" value="1"/>
</dbReference>
<dbReference type="InterPro" id="IPR011706">
    <property type="entry name" value="Cu-oxidase_C"/>
</dbReference>
<dbReference type="InterPro" id="IPR011707">
    <property type="entry name" value="Cu-oxidase-like_N"/>
</dbReference>
<evidence type="ECO:0000259" key="4">
    <source>
        <dbReference type="Pfam" id="PF07731"/>
    </source>
</evidence>
<evidence type="ECO:0000256" key="2">
    <source>
        <dbReference type="SAM" id="SignalP"/>
    </source>
</evidence>
<dbReference type="InterPro" id="IPR001117">
    <property type="entry name" value="Cu-oxidase_2nd"/>
</dbReference>
<evidence type="ECO:0000259" key="5">
    <source>
        <dbReference type="Pfam" id="PF07732"/>
    </source>
</evidence>
<dbReference type="FunFam" id="2.60.40.420:FF:000045">
    <property type="entry name" value="Laccase 2"/>
    <property type="match status" value="1"/>
</dbReference>
<dbReference type="SUPFAM" id="SSF49503">
    <property type="entry name" value="Cupredoxins"/>
    <property type="match status" value="3"/>
</dbReference>
<dbReference type="GO" id="GO:0005507">
    <property type="term" value="F:copper ion binding"/>
    <property type="evidence" value="ECO:0007669"/>
    <property type="project" value="InterPro"/>
</dbReference>
<evidence type="ECO:0000313" key="6">
    <source>
        <dbReference type="EMBL" id="CAK0784991.1"/>
    </source>
</evidence>
<accession>A0AAV1IDW7</accession>
<dbReference type="Gene3D" id="2.60.40.420">
    <property type="entry name" value="Cupredoxins - blue copper proteins"/>
    <property type="match status" value="3"/>
</dbReference>
<feature type="domain" description="Plastocyanin-like" evidence="4">
    <location>
        <begin position="519"/>
        <end position="642"/>
    </location>
</feature>
<feature type="domain" description="Plastocyanin-like" evidence="5">
    <location>
        <begin position="45"/>
        <end position="165"/>
    </location>
</feature>
<dbReference type="GO" id="GO:0016491">
    <property type="term" value="F:oxidoreductase activity"/>
    <property type="evidence" value="ECO:0007669"/>
    <property type="project" value="InterPro"/>
</dbReference>
<feature type="signal peptide" evidence="2">
    <location>
        <begin position="1"/>
        <end position="27"/>
    </location>
</feature>
<reference evidence="6 7" key="1">
    <citation type="submission" date="2023-10" db="EMBL/GenBank/DDBJ databases">
        <authorList>
            <person name="Maclean D."/>
            <person name="Macfadyen A."/>
        </authorList>
    </citation>
    <scope>NUCLEOTIDE SEQUENCE [LARGE SCALE GENOMIC DNA]</scope>
</reference>
<keyword evidence="2" id="KW-0732">Signal</keyword>